<feature type="compositionally biased region" description="Basic and acidic residues" evidence="10">
    <location>
        <begin position="111"/>
        <end position="120"/>
    </location>
</feature>
<dbReference type="Proteomes" id="UP000185904">
    <property type="component" value="Unassembled WGS sequence"/>
</dbReference>
<dbReference type="Gene3D" id="1.10.1410.10">
    <property type="match status" value="1"/>
</dbReference>
<dbReference type="InterPro" id="IPR054708">
    <property type="entry name" value="MTPAP-like_central"/>
</dbReference>
<dbReference type="GO" id="GO:0010605">
    <property type="term" value="P:negative regulation of macromolecule metabolic process"/>
    <property type="evidence" value="ECO:0007669"/>
    <property type="project" value="UniProtKB-ARBA"/>
</dbReference>
<evidence type="ECO:0000259" key="12">
    <source>
        <dbReference type="Pfam" id="PF22600"/>
    </source>
</evidence>
<dbReference type="GO" id="GO:0050265">
    <property type="term" value="F:RNA uridylyltransferase activity"/>
    <property type="evidence" value="ECO:0007669"/>
    <property type="project" value="TreeGrafter"/>
</dbReference>
<feature type="compositionally biased region" description="Polar residues" evidence="10">
    <location>
        <begin position="1"/>
        <end position="10"/>
    </location>
</feature>
<keyword evidence="6" id="KW-0963">Cytoplasm</keyword>
<feature type="region of interest" description="Disordered" evidence="10">
    <location>
        <begin position="749"/>
        <end position="789"/>
    </location>
</feature>
<dbReference type="SUPFAM" id="SSF81631">
    <property type="entry name" value="PAP/OAS1 substrate-binding domain"/>
    <property type="match status" value="1"/>
</dbReference>
<evidence type="ECO:0000256" key="2">
    <source>
        <dbReference type="ARBA" id="ARBA00001946"/>
    </source>
</evidence>
<evidence type="ECO:0000259" key="11">
    <source>
        <dbReference type="Pfam" id="PF03828"/>
    </source>
</evidence>
<feature type="region of interest" description="Disordered" evidence="10">
    <location>
        <begin position="935"/>
        <end position="965"/>
    </location>
</feature>
<evidence type="ECO:0000313" key="14">
    <source>
        <dbReference type="Proteomes" id="UP000185904"/>
    </source>
</evidence>
<keyword evidence="7" id="KW-0808">Transferase</keyword>
<feature type="region of interest" description="Disordered" evidence="10">
    <location>
        <begin position="276"/>
        <end position="300"/>
    </location>
</feature>
<comment type="cofactor">
    <cofactor evidence="1">
        <name>Mn(2+)</name>
        <dbReference type="ChEBI" id="CHEBI:29035"/>
    </cofactor>
</comment>
<dbReference type="GO" id="GO:0046872">
    <property type="term" value="F:metal ion binding"/>
    <property type="evidence" value="ECO:0007669"/>
    <property type="project" value="UniProtKB-KW"/>
</dbReference>
<evidence type="ECO:0000256" key="8">
    <source>
        <dbReference type="ARBA" id="ARBA00022723"/>
    </source>
</evidence>
<feature type="compositionally biased region" description="Polar residues" evidence="10">
    <location>
        <begin position="59"/>
        <end position="70"/>
    </location>
</feature>
<evidence type="ECO:0000313" key="13">
    <source>
        <dbReference type="EMBL" id="OAL36678.1"/>
    </source>
</evidence>
<gene>
    <name evidence="13" type="ORF">AYO20_04010</name>
</gene>
<sequence length="1332" mass="149740">MDTPGDQSGFSPHVWNRLNEMAQQSAPRARGARRGGSQGQTRTAWLHQDQGEQHRPDSQQHAFSLTSNPDSFPPLGAQPPSRGRSHGPNPPRSQYPPEPQPQYFNNARHGSPREYQERARGNNYRGSRSFGAQQRQPQHHFHPGHQAQFANPGASYSDSRPQTHQHGQLYNPNDGMHLNAGQQQRSMRHSILMQADYLTSVGRKAYEEHKFEQEERDAKENFRRTLESIAKQALGSEYPDLQQDQIRLRCYGSLANGFALAGSDMDLLLSLPTCKEPETEGNLKSTSESKNASDKEEKEQAFKVDTGRILEKAFLDHEYGARLITQTRVPILRICQNPTPELLRNLRENSIAWEGSRGDSAVVESDVPTADEPTKEMDSVEQALTELNLGDIAPARPVRRGNAGLEFTENCGIQCDINFSNFVALHNSAMLRLYQSFDPRVREVGVFVKIWAKTRDINTPYRGTLSSYGWILMVLHYLMNVARPPVIPNLQHLAKVDDSWHPDRPIELFEGFDVRFVQDPQSLKEIREDMAANPNRESAGQLLRGFFQYYATYQGFHWTRDVISIRTKGGLMSKQAKGWTEAKWQQTQHKSVRLRYLLAIEDPFEVEHNVARTVGHHGIIAIRDEFRRAWSIISTIGTDRETPAEEFLAPVTERVDTLRKDLESRKERQMQMRQELEAKEKALLRKRNEEFPDPLTDGTLGVSSPGKPETHLSEESKRWSTKSKLTSTTYHQDRNLRFKPESWRHRRVLVESDDEEEEKEGDTTHARDQGKGQESLCSAAPPVNTDQKEGFSSISDVLLSHGYDQEGNPVACDISTQDGRWPKRRDQKMRQGTLLSSSQPSLRKPNEACPYDPRRPSPYIDKPYAGYQQRIASERPPGPSSSHDGRNKSRSTLVQSQTVEDKPTVSRVERGVQAQEMLAADVTEKGVESCEADNCENRTVTPTGPDHKPARQSPADTIGSDIPWDGDTEGGRWLRWRDARIRAGKWQLHPDSRYAEIDLAFPYNPEMTQKELDGMNKLLRRSYKRGICSTKQRHPLSRHVATDSSSIKRNDRASSSGLGQTAASAIQTDAKKSTKRTSAAENGRQPCSRSVICSSSSPITPVTDKPPLADNRASHNSISETVPTTTRDDSRNPDLDFLRSQRLSFFSKTMDPSEGETDQNIPLHSRPAIANNSLALVDQQSQTPISPTQTPVEVACGAIGNPSHEMGMNAFSEKTSRPSHLGDNESCLEIIESGKSQDTQSTSLEVPATLYPYVDSNERPRDEDPKIIPIPRHLGFRFDPRQLEDLAVIARGGNGCARAGAQFHIEEEYEWGGGGMMGWKTSSGPQLASEML</sequence>
<feature type="domain" description="Poly(A) RNA polymerase mitochondrial-like central palm" evidence="12">
    <location>
        <begin position="203"/>
        <end position="338"/>
    </location>
</feature>
<comment type="caution">
    <text evidence="13">The sequence shown here is derived from an EMBL/GenBank/DDBJ whole genome shotgun (WGS) entry which is preliminary data.</text>
</comment>
<feature type="compositionally biased region" description="Basic and acidic residues" evidence="10">
    <location>
        <begin position="708"/>
        <end position="718"/>
    </location>
</feature>
<evidence type="ECO:0000256" key="5">
    <source>
        <dbReference type="ARBA" id="ARBA00012388"/>
    </source>
</evidence>
<feature type="domain" description="PAP-associated" evidence="11">
    <location>
        <begin position="540"/>
        <end position="608"/>
    </location>
</feature>
<reference evidence="13 14" key="1">
    <citation type="submission" date="2016-03" db="EMBL/GenBank/DDBJ databases">
        <title>The draft genome sequence of Fonsecaea nubica causative agent of cutaneous subcutaneous infection in human host.</title>
        <authorList>
            <person name="Costa F."/>
            <person name="Sybren D.H."/>
            <person name="Raittz R.T."/>
            <person name="Weiss V.A."/>
            <person name="Leao A.C."/>
            <person name="Gomes R."/>
            <person name="De Souza E.M."/>
            <person name="Pedrosa F.O."/>
            <person name="Steffens M.B."/>
            <person name="Bombassaro A."/>
            <person name="Tadra-Sfeir M.Z."/>
            <person name="Moreno L.F."/>
            <person name="Najafzadeh M.J."/>
            <person name="Felipe M.S."/>
            <person name="Teixeira M."/>
            <person name="Sun J."/>
            <person name="Xi L."/>
            <person name="Castro M.A."/>
            <person name="Vicente V.A."/>
        </authorList>
    </citation>
    <scope>NUCLEOTIDE SEQUENCE [LARGE SCALE GENOMIC DNA]</scope>
    <source>
        <strain evidence="13 14">CBS 269.64</strain>
    </source>
</reference>
<feature type="compositionally biased region" description="Polar residues" evidence="10">
    <location>
        <begin position="124"/>
        <end position="136"/>
    </location>
</feature>
<keyword evidence="9" id="KW-0460">Magnesium</keyword>
<dbReference type="RefSeq" id="XP_022501690.1">
    <property type="nucleotide sequence ID" value="XM_022642309.1"/>
</dbReference>
<feature type="compositionally biased region" description="Pro residues" evidence="10">
    <location>
        <begin position="88"/>
        <end position="100"/>
    </location>
</feature>
<feature type="compositionally biased region" description="Basic and acidic residues" evidence="10">
    <location>
        <begin position="1126"/>
        <end position="1135"/>
    </location>
</feature>
<keyword evidence="8" id="KW-0479">Metal-binding</keyword>
<protein>
    <recommendedName>
        <fullName evidence="5">polynucleotide adenylyltransferase</fullName>
        <ecNumber evidence="5">2.7.7.19</ecNumber>
    </recommendedName>
</protein>
<feature type="compositionally biased region" description="Basic and acidic residues" evidence="10">
    <location>
        <begin position="761"/>
        <end position="771"/>
    </location>
</feature>
<feature type="compositionally biased region" description="Polar residues" evidence="10">
    <location>
        <begin position="154"/>
        <end position="171"/>
    </location>
</feature>
<dbReference type="PANTHER" id="PTHR12271">
    <property type="entry name" value="POLY A POLYMERASE CID PAP -RELATED"/>
    <property type="match status" value="1"/>
</dbReference>
<name>A0A178D3E7_9EURO</name>
<evidence type="ECO:0000256" key="3">
    <source>
        <dbReference type="ARBA" id="ARBA00004496"/>
    </source>
</evidence>
<dbReference type="GO" id="GO:0031123">
    <property type="term" value="P:RNA 3'-end processing"/>
    <property type="evidence" value="ECO:0007669"/>
    <property type="project" value="TreeGrafter"/>
</dbReference>
<feature type="region of interest" description="Disordered" evidence="10">
    <location>
        <begin position="804"/>
        <end position="911"/>
    </location>
</feature>
<evidence type="ECO:0000256" key="10">
    <source>
        <dbReference type="SAM" id="MobiDB-lite"/>
    </source>
</evidence>
<keyword evidence="14" id="KW-1185">Reference proteome</keyword>
<feature type="compositionally biased region" description="Basic and acidic residues" evidence="10">
    <location>
        <begin position="291"/>
        <end position="300"/>
    </location>
</feature>
<evidence type="ECO:0000256" key="9">
    <source>
        <dbReference type="ARBA" id="ARBA00022842"/>
    </source>
</evidence>
<dbReference type="GO" id="GO:1990817">
    <property type="term" value="F:poly(A) RNA polymerase activity"/>
    <property type="evidence" value="ECO:0007669"/>
    <property type="project" value="UniProtKB-EC"/>
</dbReference>
<feature type="compositionally biased region" description="Basic and acidic residues" evidence="10">
    <location>
        <begin position="899"/>
        <end position="910"/>
    </location>
</feature>
<comment type="subcellular location">
    <subcellularLocation>
        <location evidence="3">Cytoplasm</location>
    </subcellularLocation>
</comment>
<feature type="region of interest" description="Disordered" evidence="10">
    <location>
        <begin position="1029"/>
        <end position="1135"/>
    </location>
</feature>
<feature type="region of interest" description="Disordered" evidence="10">
    <location>
        <begin position="1"/>
        <end position="185"/>
    </location>
</feature>
<accession>A0A178D3E7</accession>
<dbReference type="SUPFAM" id="SSF81301">
    <property type="entry name" value="Nucleotidyltransferase"/>
    <property type="match status" value="1"/>
</dbReference>
<dbReference type="GeneID" id="34587431"/>
<feature type="region of interest" description="Disordered" evidence="10">
    <location>
        <begin position="685"/>
        <end position="733"/>
    </location>
</feature>
<dbReference type="EC" id="2.7.7.19" evidence="5"/>
<evidence type="ECO:0000256" key="1">
    <source>
        <dbReference type="ARBA" id="ARBA00001936"/>
    </source>
</evidence>
<evidence type="ECO:0000256" key="6">
    <source>
        <dbReference type="ARBA" id="ARBA00022490"/>
    </source>
</evidence>
<feature type="compositionally biased region" description="Polar residues" evidence="10">
    <location>
        <begin position="1053"/>
        <end position="1067"/>
    </location>
</feature>
<feature type="compositionally biased region" description="Polar residues" evidence="10">
    <location>
        <begin position="1114"/>
        <end position="1125"/>
    </location>
</feature>
<dbReference type="Pfam" id="PF03828">
    <property type="entry name" value="PAP_assoc"/>
    <property type="match status" value="1"/>
</dbReference>
<dbReference type="Pfam" id="PF22600">
    <property type="entry name" value="MTPAP-like_central"/>
    <property type="match status" value="1"/>
</dbReference>
<feature type="compositionally biased region" description="Acidic residues" evidence="10">
    <location>
        <begin position="751"/>
        <end position="760"/>
    </location>
</feature>
<dbReference type="OrthoDB" id="407432at2759"/>
<evidence type="ECO:0000256" key="7">
    <source>
        <dbReference type="ARBA" id="ARBA00022679"/>
    </source>
</evidence>
<dbReference type="GO" id="GO:0005737">
    <property type="term" value="C:cytoplasm"/>
    <property type="evidence" value="ECO:0007669"/>
    <property type="project" value="UniProtKB-SubCell"/>
</dbReference>
<comment type="similarity">
    <text evidence="4">Belongs to the DNA polymerase type-B-like family.</text>
</comment>
<dbReference type="EMBL" id="LVCJ01000020">
    <property type="protein sequence ID" value="OAL36678.1"/>
    <property type="molecule type" value="Genomic_DNA"/>
</dbReference>
<proteinExistence type="inferred from homology"/>
<evidence type="ECO:0000256" key="4">
    <source>
        <dbReference type="ARBA" id="ARBA00008593"/>
    </source>
</evidence>
<organism evidence="13 14">
    <name type="scientific">Fonsecaea nubica</name>
    <dbReference type="NCBI Taxonomy" id="856822"/>
    <lineage>
        <taxon>Eukaryota</taxon>
        <taxon>Fungi</taxon>
        <taxon>Dikarya</taxon>
        <taxon>Ascomycota</taxon>
        <taxon>Pezizomycotina</taxon>
        <taxon>Eurotiomycetes</taxon>
        <taxon>Chaetothyriomycetidae</taxon>
        <taxon>Chaetothyriales</taxon>
        <taxon>Herpotrichiellaceae</taxon>
        <taxon>Fonsecaea</taxon>
    </lineage>
</organism>
<dbReference type="InterPro" id="IPR043519">
    <property type="entry name" value="NT_sf"/>
</dbReference>
<feature type="compositionally biased region" description="Low complexity" evidence="10">
    <location>
        <begin position="1087"/>
        <end position="1103"/>
    </location>
</feature>
<dbReference type="PANTHER" id="PTHR12271:SF40">
    <property type="entry name" value="POLY(A) RNA POLYMERASE GLD2"/>
    <property type="match status" value="1"/>
</dbReference>
<comment type="cofactor">
    <cofactor evidence="2">
        <name>Mg(2+)</name>
        <dbReference type="ChEBI" id="CHEBI:18420"/>
    </cofactor>
</comment>
<feature type="compositionally biased region" description="Basic and acidic residues" evidence="10">
    <location>
        <begin position="49"/>
        <end position="58"/>
    </location>
</feature>
<dbReference type="InterPro" id="IPR002058">
    <property type="entry name" value="PAP_assoc"/>
</dbReference>
<dbReference type="Gene3D" id="3.30.460.10">
    <property type="entry name" value="Beta Polymerase, domain 2"/>
    <property type="match status" value="1"/>
</dbReference>